<dbReference type="PROSITE" id="PS51257">
    <property type="entry name" value="PROKAR_LIPOPROTEIN"/>
    <property type="match status" value="1"/>
</dbReference>
<name>A0A1M7UGC1_9BRAD</name>
<dbReference type="Gene3D" id="3.60.15.10">
    <property type="entry name" value="Ribonuclease Z/Hydroxyacylglutathione hydrolase-like"/>
    <property type="match status" value="1"/>
</dbReference>
<dbReference type="InterPro" id="IPR001279">
    <property type="entry name" value="Metallo-B-lactamas"/>
</dbReference>
<dbReference type="Proteomes" id="UP000184096">
    <property type="component" value="Chromosome I"/>
</dbReference>
<dbReference type="Pfam" id="PF00753">
    <property type="entry name" value="Lactamase_B"/>
    <property type="match status" value="1"/>
</dbReference>
<dbReference type="PANTHER" id="PTHR13754">
    <property type="entry name" value="METALLO-BETA-LACTAMASE SUPERFAMILY PROTEIN"/>
    <property type="match status" value="1"/>
</dbReference>
<dbReference type="EMBL" id="LT670849">
    <property type="protein sequence ID" value="SHN81927.1"/>
    <property type="molecule type" value="Genomic_DNA"/>
</dbReference>
<accession>A0A1M7UGC1</accession>
<sequence length="367" mass="40056">MANFNRRDALKMSAGFAAATAGGFSCIELAKAGPIQVPTIDKLSVRVIVDSASDIFFKPAEVAGVKTEPGRSSNSLLPLHSEWGLSLFLEPQRGDLKRTLLLDFGWTPEAINGNMELLKVDPSKVDALVMSHGHWDHLGGIMGFLDRHRKSMPSDLTIYAGGEDNFCQRYQRSQGGDLSDYGMLDRRDLAKRDVKVMLCETPTVIGDVAFTTGKIKRNSIEKVLPNSMVEFKQKDGAGCNWSHYLPAEMEGKIVPDEHIHEHATCFNLKDKGLIVISSCGHVGIVNSVRQAMEVSGVDKVHAIMGGFHLGPAPADYLTQVVAEIGKLNPDVLIPMHCSGLNFTQEAHRQMRGKVLTTTTGTRITFGA</sequence>
<dbReference type="GO" id="GO:0016740">
    <property type="term" value="F:transferase activity"/>
    <property type="evidence" value="ECO:0007669"/>
    <property type="project" value="TreeGrafter"/>
</dbReference>
<evidence type="ECO:0000313" key="3">
    <source>
        <dbReference type="Proteomes" id="UP000184096"/>
    </source>
</evidence>
<protein>
    <submittedName>
        <fullName evidence="2">7,8-dihydropterin-6-yl-methyl-4-(Beta-D-ribofuranosyl)aminobenzene 5'-phosphate synthase</fullName>
    </submittedName>
</protein>
<evidence type="ECO:0000313" key="2">
    <source>
        <dbReference type="EMBL" id="SHN81927.1"/>
    </source>
</evidence>
<reference evidence="3" key="1">
    <citation type="submission" date="2016-11" db="EMBL/GenBank/DDBJ databases">
        <authorList>
            <person name="Varghese N."/>
            <person name="Submissions S."/>
        </authorList>
    </citation>
    <scope>NUCLEOTIDE SEQUENCE [LARGE SCALE GENOMIC DNA]</scope>
    <source>
        <strain evidence="3">GAS401</strain>
    </source>
</reference>
<feature type="domain" description="Metallo-beta-lactamase" evidence="1">
    <location>
        <begin position="97"/>
        <end position="149"/>
    </location>
</feature>
<dbReference type="InterPro" id="IPR041712">
    <property type="entry name" value="DHPS-like_MBL-fold"/>
</dbReference>
<organism evidence="2 3">
    <name type="scientific">Bradyrhizobium erythrophlei</name>
    <dbReference type="NCBI Taxonomy" id="1437360"/>
    <lineage>
        <taxon>Bacteria</taxon>
        <taxon>Pseudomonadati</taxon>
        <taxon>Pseudomonadota</taxon>
        <taxon>Alphaproteobacteria</taxon>
        <taxon>Hyphomicrobiales</taxon>
        <taxon>Nitrobacteraceae</taxon>
        <taxon>Bradyrhizobium</taxon>
    </lineage>
</organism>
<proteinExistence type="predicted"/>
<dbReference type="OrthoDB" id="9803916at2"/>
<dbReference type="InterPro" id="IPR006311">
    <property type="entry name" value="TAT_signal"/>
</dbReference>
<keyword evidence="3" id="KW-1185">Reference proteome</keyword>
<dbReference type="InterPro" id="IPR052926">
    <property type="entry name" value="Metallo-beta-lactamase_dom"/>
</dbReference>
<dbReference type="AlphaFoldDB" id="A0A1M7UGC1"/>
<dbReference type="InterPro" id="IPR036866">
    <property type="entry name" value="RibonucZ/Hydroxyglut_hydro"/>
</dbReference>
<dbReference type="RefSeq" id="WP_072821821.1">
    <property type="nucleotide sequence ID" value="NZ_LT670849.1"/>
</dbReference>
<dbReference type="CDD" id="cd07713">
    <property type="entry name" value="DHPS-like_MBL-fold"/>
    <property type="match status" value="1"/>
</dbReference>
<dbReference type="PANTHER" id="PTHR13754:SF13">
    <property type="entry name" value="METALLO-BETA-LACTAMASE SUPERFAMILY PROTEIN (AFU_ORTHOLOGUE AFUA_3G07630)"/>
    <property type="match status" value="1"/>
</dbReference>
<gene>
    <name evidence="2" type="ORF">SAMN05444170_4947</name>
</gene>
<dbReference type="PROSITE" id="PS51318">
    <property type="entry name" value="TAT"/>
    <property type="match status" value="1"/>
</dbReference>
<evidence type="ECO:0000259" key="1">
    <source>
        <dbReference type="Pfam" id="PF00753"/>
    </source>
</evidence>
<dbReference type="SUPFAM" id="SSF56281">
    <property type="entry name" value="Metallo-hydrolase/oxidoreductase"/>
    <property type="match status" value="1"/>
</dbReference>